<feature type="transmembrane region" description="Helical" evidence="1">
    <location>
        <begin position="61"/>
        <end position="85"/>
    </location>
</feature>
<comment type="caution">
    <text evidence="3">The sequence shown here is derived from an EMBL/GenBank/DDBJ whole genome shotgun (WGS) entry which is preliminary data.</text>
</comment>
<feature type="domain" description="DUF418" evidence="2">
    <location>
        <begin position="222"/>
        <end position="378"/>
    </location>
</feature>
<dbReference type="PANTHER" id="PTHR30590">
    <property type="entry name" value="INNER MEMBRANE PROTEIN"/>
    <property type="match status" value="1"/>
</dbReference>
<evidence type="ECO:0000313" key="4">
    <source>
        <dbReference type="Proteomes" id="UP000295055"/>
    </source>
</evidence>
<feature type="transmembrane region" description="Helical" evidence="1">
    <location>
        <begin position="21"/>
        <end position="41"/>
    </location>
</feature>
<dbReference type="RefSeq" id="WP_132494368.1">
    <property type="nucleotide sequence ID" value="NZ_SMAS01000001.1"/>
</dbReference>
<sequence length="393" mass="44471">MTSTVSVAPKSRIGQLDTVRGIAILGILLLNIFGFALPQAAYLNPYYTPEVSSSDAAVWVFFNLFFQGKFLGIFSLLFGATLGLLSYRAILWQRSRLIVLAIIGLIHGIGFWDGDILLAYSLTGLVAIMVLPHYAASTLFKIAISIYLIGLVILFVIGSNVVDTSFWQITADQAFLDAWQHRIGGMTGIAYRTGEVAMMVELLVIQYGWQLVAMMILGALLLKNGWLKGQFTEQHYRRMAIVLILPTVAIQSVALYVQSLFGWRYFDTSIVGYIINELAVPFQSLGYIALVYGFWGIFSRSVLAKALQNVGRMALSNYLLQTLICTTIFYHLGYFYQFTRVELLAFIPPIWCANLLFSYCWLRFFEQGPVEWCWRQLTDKLFYLLNRHSPSEH</sequence>
<feature type="transmembrane region" description="Helical" evidence="1">
    <location>
        <begin position="142"/>
        <end position="162"/>
    </location>
</feature>
<dbReference type="InterPro" id="IPR007349">
    <property type="entry name" value="DUF418"/>
</dbReference>
<feature type="transmembrane region" description="Helical" evidence="1">
    <location>
        <begin position="278"/>
        <end position="298"/>
    </location>
</feature>
<organism evidence="3 4">
    <name type="scientific">Providencia alcalifaciens</name>
    <dbReference type="NCBI Taxonomy" id="126385"/>
    <lineage>
        <taxon>Bacteria</taxon>
        <taxon>Pseudomonadati</taxon>
        <taxon>Pseudomonadota</taxon>
        <taxon>Gammaproteobacteria</taxon>
        <taxon>Enterobacterales</taxon>
        <taxon>Morganellaceae</taxon>
        <taxon>Providencia</taxon>
    </lineage>
</organism>
<accession>A0A4R3NR20</accession>
<reference evidence="3 4" key="1">
    <citation type="submission" date="2019-03" db="EMBL/GenBank/DDBJ databases">
        <title>Genomic analyses of the natural microbiome of Caenorhabditis elegans.</title>
        <authorList>
            <person name="Samuel B."/>
        </authorList>
    </citation>
    <scope>NUCLEOTIDE SEQUENCE [LARGE SCALE GENOMIC DNA]</scope>
    <source>
        <strain evidence="3 4">JUb102</strain>
    </source>
</reference>
<dbReference type="NCBIfam" id="NF008093">
    <property type="entry name" value="PRK10835.1"/>
    <property type="match status" value="1"/>
</dbReference>
<evidence type="ECO:0000256" key="1">
    <source>
        <dbReference type="SAM" id="Phobius"/>
    </source>
</evidence>
<feature type="transmembrane region" description="Helical" evidence="1">
    <location>
        <begin position="343"/>
        <end position="362"/>
    </location>
</feature>
<dbReference type="OrthoDB" id="9807744at2"/>
<dbReference type="Proteomes" id="UP000295055">
    <property type="component" value="Unassembled WGS sequence"/>
</dbReference>
<feature type="transmembrane region" description="Helical" evidence="1">
    <location>
        <begin position="97"/>
        <end position="112"/>
    </location>
</feature>
<feature type="transmembrane region" description="Helical" evidence="1">
    <location>
        <begin position="118"/>
        <end position="135"/>
    </location>
</feature>
<keyword evidence="1" id="KW-1133">Transmembrane helix</keyword>
<evidence type="ECO:0000313" key="3">
    <source>
        <dbReference type="EMBL" id="TCT38164.1"/>
    </source>
</evidence>
<feature type="transmembrane region" description="Helical" evidence="1">
    <location>
        <begin position="318"/>
        <end position="337"/>
    </location>
</feature>
<dbReference type="InterPro" id="IPR052529">
    <property type="entry name" value="Bact_Transport_Assoc"/>
</dbReference>
<dbReference type="PANTHER" id="PTHR30590:SF2">
    <property type="entry name" value="INNER MEMBRANE PROTEIN"/>
    <property type="match status" value="1"/>
</dbReference>
<dbReference type="Pfam" id="PF04235">
    <property type="entry name" value="DUF418"/>
    <property type="match status" value="1"/>
</dbReference>
<evidence type="ECO:0000259" key="2">
    <source>
        <dbReference type="Pfam" id="PF04235"/>
    </source>
</evidence>
<feature type="transmembrane region" description="Helical" evidence="1">
    <location>
        <begin position="207"/>
        <end position="227"/>
    </location>
</feature>
<feature type="transmembrane region" description="Helical" evidence="1">
    <location>
        <begin position="239"/>
        <end position="258"/>
    </location>
</feature>
<keyword evidence="1" id="KW-0812">Transmembrane</keyword>
<name>A0A4R3NR20_9GAMM</name>
<gene>
    <name evidence="3" type="ORF">EC835_101158</name>
</gene>
<dbReference type="AlphaFoldDB" id="A0A4R3NR20"/>
<keyword evidence="1" id="KW-0472">Membrane</keyword>
<protein>
    <recommendedName>
        <fullName evidence="2">DUF418 domain-containing protein</fullName>
    </recommendedName>
</protein>
<proteinExistence type="predicted"/>
<dbReference type="EMBL" id="SMAS01000001">
    <property type="protein sequence ID" value="TCT38164.1"/>
    <property type="molecule type" value="Genomic_DNA"/>
</dbReference>